<evidence type="ECO:0000313" key="7">
    <source>
        <dbReference type="Proteomes" id="UP000289734"/>
    </source>
</evidence>
<dbReference type="GO" id="GO:0017004">
    <property type="term" value="P:cytochrome complex assembly"/>
    <property type="evidence" value="ECO:0007669"/>
    <property type="project" value="UniProtKB-KW"/>
</dbReference>
<proteinExistence type="predicted"/>
<gene>
    <name evidence="6" type="ORF">EQG68_02435</name>
</gene>
<dbReference type="PROSITE" id="PS51352">
    <property type="entry name" value="THIOREDOXIN_2"/>
    <property type="match status" value="1"/>
</dbReference>
<dbReference type="Proteomes" id="UP000289734">
    <property type="component" value="Unassembled WGS sequence"/>
</dbReference>
<evidence type="ECO:0000256" key="1">
    <source>
        <dbReference type="ARBA" id="ARBA00004196"/>
    </source>
</evidence>
<protein>
    <submittedName>
        <fullName evidence="6">TlpA family protein disulfide reductase</fullName>
    </submittedName>
</protein>
<dbReference type="PANTHER" id="PTHR42852">
    <property type="entry name" value="THIOL:DISULFIDE INTERCHANGE PROTEIN DSBE"/>
    <property type="match status" value="1"/>
</dbReference>
<dbReference type="PANTHER" id="PTHR42852:SF6">
    <property type="entry name" value="THIOL:DISULFIDE INTERCHANGE PROTEIN DSBE"/>
    <property type="match status" value="1"/>
</dbReference>
<keyword evidence="4" id="KW-0676">Redox-active center</keyword>
<keyword evidence="3" id="KW-1015">Disulfide bond</keyword>
<dbReference type="PROSITE" id="PS51257">
    <property type="entry name" value="PROKAR_LIPOPROTEIN"/>
    <property type="match status" value="1"/>
</dbReference>
<dbReference type="AlphaFoldDB" id="A0A4Q1KX80"/>
<dbReference type="InterPro" id="IPR050553">
    <property type="entry name" value="Thioredoxin_ResA/DsbE_sf"/>
</dbReference>
<feature type="domain" description="Thioredoxin" evidence="5">
    <location>
        <begin position="99"/>
        <end position="237"/>
    </location>
</feature>
<dbReference type="RefSeq" id="WP_129463194.1">
    <property type="nucleotide sequence ID" value="NZ_SBKQ01000002.1"/>
</dbReference>
<dbReference type="OrthoDB" id="9815205at2"/>
<dbReference type="InterPro" id="IPR036249">
    <property type="entry name" value="Thioredoxin-like_sf"/>
</dbReference>
<keyword evidence="7" id="KW-1185">Reference proteome</keyword>
<reference evidence="7" key="1">
    <citation type="submission" date="2019-01" db="EMBL/GenBank/DDBJ databases">
        <title>Cytophagaceae bacterium strain CAR-16.</title>
        <authorList>
            <person name="Chen W.-M."/>
        </authorList>
    </citation>
    <scope>NUCLEOTIDE SEQUENCE [LARGE SCALE GENOMIC DNA]</scope>
    <source>
        <strain evidence="7">ICH-30</strain>
    </source>
</reference>
<dbReference type="CDD" id="cd02966">
    <property type="entry name" value="TlpA_like_family"/>
    <property type="match status" value="1"/>
</dbReference>
<dbReference type="GO" id="GO:0016491">
    <property type="term" value="F:oxidoreductase activity"/>
    <property type="evidence" value="ECO:0007669"/>
    <property type="project" value="InterPro"/>
</dbReference>
<sequence>MKNLFNQKTTIILSICFFLACQTIFSQDYYQSPKGELYTKSKVDSICNAMNDRLKKKGVDMVFKVDILDTIKQGDKTIYKYKLKGESLAVTKNTNEYETLINKPLPGFSFKDIDGNVIESKELIGKPLVINMWFTTCAPCIAEMPELNRIKNENPDVYFIAITFDNNEKVKKFLKRKTFNFIQIANQKQYCDLFTKQFPISIFVDKEGTIKKIEEGMPLVYNRELKEVTDKVNPANFEKALELIK</sequence>
<name>A0A4Q1KX80_9FLAO</name>
<dbReference type="InterPro" id="IPR013766">
    <property type="entry name" value="Thioredoxin_domain"/>
</dbReference>
<evidence type="ECO:0000259" key="5">
    <source>
        <dbReference type="PROSITE" id="PS51352"/>
    </source>
</evidence>
<comment type="caution">
    <text evidence="6">The sequence shown here is derived from an EMBL/GenBank/DDBJ whole genome shotgun (WGS) entry which is preliminary data.</text>
</comment>
<dbReference type="Pfam" id="PF08534">
    <property type="entry name" value="Redoxin"/>
    <property type="match status" value="1"/>
</dbReference>
<evidence type="ECO:0000313" key="6">
    <source>
        <dbReference type="EMBL" id="RXR34787.1"/>
    </source>
</evidence>
<dbReference type="InterPro" id="IPR013740">
    <property type="entry name" value="Redoxin"/>
</dbReference>
<keyword evidence="2" id="KW-0201">Cytochrome c-type biogenesis</keyword>
<evidence type="ECO:0000256" key="4">
    <source>
        <dbReference type="ARBA" id="ARBA00023284"/>
    </source>
</evidence>
<dbReference type="Gene3D" id="3.40.30.10">
    <property type="entry name" value="Glutaredoxin"/>
    <property type="match status" value="1"/>
</dbReference>
<comment type="subcellular location">
    <subcellularLocation>
        <location evidence="1">Cell envelope</location>
    </subcellularLocation>
</comment>
<accession>A0A4Q1KX80</accession>
<organism evidence="6 7">
    <name type="scientific">Flavobacterium piscinae</name>
    <dbReference type="NCBI Taxonomy" id="2506424"/>
    <lineage>
        <taxon>Bacteria</taxon>
        <taxon>Pseudomonadati</taxon>
        <taxon>Bacteroidota</taxon>
        <taxon>Flavobacteriia</taxon>
        <taxon>Flavobacteriales</taxon>
        <taxon>Flavobacteriaceae</taxon>
        <taxon>Flavobacterium</taxon>
    </lineage>
</organism>
<evidence type="ECO:0000256" key="3">
    <source>
        <dbReference type="ARBA" id="ARBA00023157"/>
    </source>
</evidence>
<evidence type="ECO:0000256" key="2">
    <source>
        <dbReference type="ARBA" id="ARBA00022748"/>
    </source>
</evidence>
<dbReference type="SUPFAM" id="SSF52833">
    <property type="entry name" value="Thioredoxin-like"/>
    <property type="match status" value="1"/>
</dbReference>
<dbReference type="GO" id="GO:0030313">
    <property type="term" value="C:cell envelope"/>
    <property type="evidence" value="ECO:0007669"/>
    <property type="project" value="UniProtKB-SubCell"/>
</dbReference>
<dbReference type="EMBL" id="SBKQ01000002">
    <property type="protein sequence ID" value="RXR34787.1"/>
    <property type="molecule type" value="Genomic_DNA"/>
</dbReference>